<dbReference type="AlphaFoldDB" id="A0A0F8WVQ9"/>
<protein>
    <submittedName>
        <fullName evidence="1">Uncharacterized protein</fullName>
    </submittedName>
</protein>
<sequence length="127" mass="12911">MSNAPTVLLGDIPPYRAVVRSSTTATGTTVTADDSGTLFVNLSTSAHTYTLPTVALGKGKIWHFLNAETTQTLAITGGDTDLIMGGADGNLADTITSAAVAGESTSILCDGTYYYALGSNGTWTASG</sequence>
<name>A0A0F8WVQ9_9ZZZZ</name>
<proteinExistence type="predicted"/>
<comment type="caution">
    <text evidence="1">The sequence shown here is derived from an EMBL/GenBank/DDBJ whole genome shotgun (WGS) entry which is preliminary data.</text>
</comment>
<organism evidence="1">
    <name type="scientific">marine sediment metagenome</name>
    <dbReference type="NCBI Taxonomy" id="412755"/>
    <lineage>
        <taxon>unclassified sequences</taxon>
        <taxon>metagenomes</taxon>
        <taxon>ecological metagenomes</taxon>
    </lineage>
</organism>
<reference evidence="1" key="1">
    <citation type="journal article" date="2015" name="Nature">
        <title>Complex archaea that bridge the gap between prokaryotes and eukaryotes.</title>
        <authorList>
            <person name="Spang A."/>
            <person name="Saw J.H."/>
            <person name="Jorgensen S.L."/>
            <person name="Zaremba-Niedzwiedzka K."/>
            <person name="Martijn J."/>
            <person name="Lind A.E."/>
            <person name="van Eijk R."/>
            <person name="Schleper C."/>
            <person name="Guy L."/>
            <person name="Ettema T.J."/>
        </authorList>
    </citation>
    <scope>NUCLEOTIDE SEQUENCE</scope>
</reference>
<gene>
    <name evidence="1" type="ORF">LCGC14_3021010</name>
</gene>
<evidence type="ECO:0000313" key="1">
    <source>
        <dbReference type="EMBL" id="KKK60773.1"/>
    </source>
</evidence>
<dbReference type="EMBL" id="LAZR01062801">
    <property type="protein sequence ID" value="KKK60773.1"/>
    <property type="molecule type" value="Genomic_DNA"/>
</dbReference>
<accession>A0A0F8WVQ9</accession>